<accession>A0A1U8QF75</accession>
<reference evidence="6 8" key="5">
    <citation type="submission" date="1998-03" db="EMBL/GenBank/DDBJ databases">
        <title>Analysis of the complete coding sequence of DNA of alastrim variola minor virus strain Garcia-1966.</title>
        <authorList>
            <person name="Shchelkunov S.N."/>
            <person name="Totmenin A.V."/>
            <person name="Gutorov V.V."/>
            <person name="Safronov P.F."/>
            <person name="Massung R.F."/>
            <person name="Loparev V.N."/>
            <person name="Knight J.C."/>
            <person name="Chizhikov V.E."/>
            <person name="Parsons J.M."/>
            <person name="Esposito J.J."/>
            <person name="Sosnovtsev S."/>
        </authorList>
    </citation>
    <scope>NUCLEOTIDE SEQUENCE [LARGE SCALE GENOMIC DNA]</scope>
    <source>
        <strain evidence="6">Garcia-1966</strain>
    </source>
</reference>
<accession>Q76PV1</accession>
<dbReference type="EMBL" id="EF611223">
    <property type="protein sequence ID" value="ABU92030.1"/>
    <property type="molecule type" value="Genomic_DNA"/>
</dbReference>
<organism evidence="4">
    <name type="scientific">Variola virus</name>
    <dbReference type="NCBI Taxonomy" id="10255"/>
    <lineage>
        <taxon>Viruses</taxon>
        <taxon>Varidnaviria</taxon>
        <taxon>Bamfordvirae</taxon>
        <taxon>Nucleocytoviricota</taxon>
        <taxon>Pokkesviricetes</taxon>
        <taxon>Chitovirales</taxon>
        <taxon>Poxviridae</taxon>
        <taxon>Chordopoxvirinae</taxon>
        <taxon>Orthopoxvirus</taxon>
        <taxon>Orthopoxvirus variola</taxon>
    </lineage>
</organism>
<evidence type="ECO:0000313" key="5">
    <source>
        <dbReference type="EMBL" id="CAA50953.1"/>
    </source>
</evidence>
<protein>
    <submittedName>
        <fullName evidence="1 6">H5R</fullName>
    </submittedName>
    <submittedName>
        <fullName evidence="5">ORF2R</fullName>
    </submittedName>
    <submittedName>
        <fullName evidence="4">Rodent schlafen-like protein</fullName>
    </submittedName>
</protein>
<reference evidence="4" key="7">
    <citation type="journal article" date="2008" name="Mol. Biol.">
        <title>Comparative Analysis of Variable Regions in the Variola Virus Genome.</title>
        <authorList>
            <person name="Babkin I.V."/>
            <person name="Nepomnyashchikh T.S."/>
            <person name="Maksiutov R.A."/>
            <person name="Gutorov V.V."/>
            <person name="Babkina I.N."/>
            <person name="Shchelkunov S.N."/>
        </authorList>
    </citation>
    <scope>NUCLEOTIDE SEQUENCE</scope>
    <source>
        <strain evidence="4">Brazil_131</strain>
    </source>
</reference>
<dbReference type="Proteomes" id="UP000160505">
    <property type="component" value="Segment"/>
</dbReference>
<sequence length="92" mass="10695">MAGHDCIKLIENEIEKCIRRLHVVHFCEKKRISNTHIDLSRYINLGRRLPRHTCALSKWKDVAVLCLQIGQNHGIWILVVSRSILQMNGCHL</sequence>
<evidence type="ECO:0000313" key="1">
    <source>
        <dbReference type="EMBL" id="AAA69383.1"/>
    </source>
</evidence>
<dbReference type="Proteomes" id="UP000001814">
    <property type="component" value="Segment"/>
</dbReference>
<dbReference type="EMBL" id="X72086">
    <property type="protein sequence ID" value="CAA50953.1"/>
    <property type="molecule type" value="Genomic_DNA"/>
</dbReference>
<dbReference type="PIR" id="D72172">
    <property type="entry name" value="D72172"/>
</dbReference>
<reference evidence="5" key="3">
    <citation type="submission" date="1993-11" db="EMBL/GenBank/DDBJ databases">
        <title>XhoI-G,O DNA fragments of variola minor virus strain Garcia-1996.</title>
        <authorList>
            <person name="Shchelkunov S.N."/>
            <person name="Totmenin A.V."/>
            <person name="Resenchuk S.M."/>
            <person name="Blinov V.M."/>
            <person name="Sandakhchiev L.S."/>
        </authorList>
    </citation>
    <scope>NUCLEOTIDE SEQUENCE</scope>
    <source>
        <strain evidence="5">Garcia-1966</strain>
    </source>
</reference>
<organismHost>
    <name type="scientific">Homo sapiens</name>
    <name type="common">Human</name>
    <dbReference type="NCBI Taxonomy" id="9606"/>
</organismHost>
<accession>Q89697</accession>
<reference evidence="1" key="4">
    <citation type="journal article" date="1996" name="Virology">
        <title>Terminal region sequence variations in variola virus DNA.</title>
        <authorList>
            <person name="Massung R.F."/>
            <person name="Loparev V.N."/>
            <person name="Knight J.C."/>
            <person name="Totmenin A.V."/>
            <person name="Chizhikov V.E."/>
            <person name="Parsons J.M."/>
            <person name="Safronov P.F."/>
            <person name="Gutorov V.V."/>
            <person name="Shchelkunov S.N."/>
            <person name="Esposito J.J."/>
        </authorList>
    </citation>
    <scope>NUCLEOTIDE SEQUENCE</scope>
    <source>
        <strain evidence="1">Garcia-1966</strain>
    </source>
</reference>
<evidence type="ECO:0000313" key="3">
    <source>
        <dbReference type="EMBL" id="ABF29164.1"/>
    </source>
</evidence>
<dbReference type="Proteomes" id="UP000181107">
    <property type="component" value="Genome"/>
</dbReference>
<dbReference type="EMBL" id="DQ441419">
    <property type="protein sequence ID" value="ABF23548.1"/>
    <property type="molecule type" value="Genomic_DNA"/>
</dbReference>
<dbReference type="EMBL" id="DQ441447">
    <property type="protein sequence ID" value="ABF29164.1"/>
    <property type="molecule type" value="Genomic_DNA"/>
</dbReference>
<evidence type="ECO:0000313" key="6">
    <source>
        <dbReference type="EMBL" id="CAB54773.1"/>
    </source>
</evidence>
<evidence type="ECO:0000313" key="9">
    <source>
        <dbReference type="Proteomes" id="UP000160505"/>
    </source>
</evidence>
<reference evidence="7 9" key="6">
    <citation type="journal article" date="2006" name="Science">
        <title>Genome sequence diversity and clues to the evolution of variola (smallpox) virus.</title>
        <authorList>
            <person name="Esposito J.J."/>
            <person name="Sammons S.A."/>
            <person name="Frace A.M."/>
            <person name="Osborne J.D."/>
            <person name="Olsen-Rasmussen M."/>
            <person name="Zhang M."/>
            <person name="Govil D."/>
            <person name="Damon I.K."/>
            <person name="Kline R."/>
            <person name="Laker M."/>
            <person name="Li Y."/>
            <person name="Smith G.L."/>
            <person name="Meyer H."/>
            <person name="LeDuc J.W."/>
            <person name="Wohlhueter R.M."/>
        </authorList>
    </citation>
    <scope>NUCLEOTIDE SEQUENCE [LARGE SCALE GENOMIC DNA]</scope>
    <source>
        <strain evidence="2">Brazil 1966</strain>
        <strain evidence="3">United Kingdom 1952 Butler</strain>
        <strain evidence="7">Variola virus (isolate Human/Brazil/v66-39/1966)</strain>
    </source>
</reference>
<evidence type="ECO:0000313" key="2">
    <source>
        <dbReference type="EMBL" id="ABF23548.1"/>
    </source>
</evidence>
<name>Q89697_VARV</name>
<reference evidence="5" key="1">
    <citation type="journal article" date="1990" name="Virology">
        <title>The complete DNA sequence of vaccinia virus.</title>
        <authorList>
            <person name="Goebel S.J."/>
            <person name="Johnson G.P."/>
            <person name="Perkus M.E."/>
            <person name="Davis S.W."/>
            <person name="Winslow J.P."/>
            <person name="Paoletti E."/>
        </authorList>
    </citation>
    <scope>NUCLEOTIDE SEQUENCE [LARGE SCALE GENOMIC DNA]</scope>
    <source>
        <strain evidence="5">Garcia-1966</strain>
    </source>
</reference>
<gene>
    <name evidence="6" type="primary">H5R</name>
    <name evidence="4" type="ORF">Brazil_131_R10</name>
    <name evidence="2" type="ORF">VARV_BRZ66_39_178.5</name>
    <name evidence="3" type="ORF">VARV_UNK52_but_178.5</name>
</gene>
<proteinExistence type="predicted"/>
<evidence type="ECO:0000313" key="7">
    <source>
        <dbReference type="Proteomes" id="UP000001814"/>
    </source>
</evidence>
<dbReference type="Proteomes" id="UP000111493">
    <property type="component" value="Segment"/>
</dbReference>
<reference evidence="5" key="2">
    <citation type="journal article" date="1993" name="FEBS Lett.">
        <title>Genes of variola and vaccinia viruses necessary to overcome the host protective mechanisms.</title>
        <authorList>
            <person name="Shchelkunov S.N."/>
            <person name="Blinov V.M."/>
            <person name="Sandakhchiev L.S."/>
        </authorList>
    </citation>
    <scope>NUCLEOTIDE SEQUENCE [LARGE SCALE GENOMIC DNA]</scope>
    <source>
        <strain evidence="5">Garcia-1966</strain>
    </source>
</reference>
<dbReference type="EMBL" id="Y16780">
    <property type="protein sequence ID" value="CAB54773.1"/>
    <property type="molecule type" value="Genomic_DNA"/>
</dbReference>
<evidence type="ECO:0000313" key="4">
    <source>
        <dbReference type="EMBL" id="ABU92030.1"/>
    </source>
</evidence>
<accession>Q0NLM8</accession>
<dbReference type="EMBL" id="U18339">
    <property type="protein sequence ID" value="AAA69383.1"/>
    <property type="molecule type" value="Genomic_DNA"/>
</dbReference>
<evidence type="ECO:0000313" key="8">
    <source>
        <dbReference type="Proteomes" id="UP000111493"/>
    </source>
</evidence>